<dbReference type="PANTHER" id="PTHR48090">
    <property type="entry name" value="UNDECAPRENYL-PHOSPHATE 4-DEOXY-4-FORMAMIDO-L-ARABINOSE TRANSFERASE-RELATED"/>
    <property type="match status" value="1"/>
</dbReference>
<dbReference type="InterPro" id="IPR050256">
    <property type="entry name" value="Glycosyltransferase_2"/>
</dbReference>
<feature type="transmembrane region" description="Helical" evidence="1">
    <location>
        <begin position="263"/>
        <end position="284"/>
    </location>
</feature>
<protein>
    <submittedName>
        <fullName evidence="3">Glycosyltransferase family 2 protein</fullName>
    </submittedName>
</protein>
<keyword evidence="1" id="KW-1133">Transmembrane helix</keyword>
<evidence type="ECO:0000256" key="1">
    <source>
        <dbReference type="SAM" id="Phobius"/>
    </source>
</evidence>
<dbReference type="SUPFAM" id="SSF53448">
    <property type="entry name" value="Nucleotide-diphospho-sugar transferases"/>
    <property type="match status" value="1"/>
</dbReference>
<feature type="domain" description="Glycosyltransferase 2-like" evidence="2">
    <location>
        <begin position="6"/>
        <end position="167"/>
    </location>
</feature>
<dbReference type="EMBL" id="JACOOZ010000006">
    <property type="protein sequence ID" value="MBC5668181.1"/>
    <property type="molecule type" value="Genomic_DNA"/>
</dbReference>
<keyword evidence="1" id="KW-0472">Membrane</keyword>
<dbReference type="Pfam" id="PF00535">
    <property type="entry name" value="Glycos_transf_2"/>
    <property type="match status" value="1"/>
</dbReference>
<evidence type="ECO:0000313" key="4">
    <source>
        <dbReference type="Proteomes" id="UP000597877"/>
    </source>
</evidence>
<name>A0ABR7F3M6_9FIRM</name>
<feature type="transmembrane region" description="Helical" evidence="1">
    <location>
        <begin position="228"/>
        <end position="251"/>
    </location>
</feature>
<gene>
    <name evidence="3" type="ORF">H8S00_09320</name>
</gene>
<dbReference type="CDD" id="cd04187">
    <property type="entry name" value="DPM1_like_bac"/>
    <property type="match status" value="1"/>
</dbReference>
<reference evidence="3 4" key="1">
    <citation type="submission" date="2020-08" db="EMBL/GenBank/DDBJ databases">
        <title>Genome public.</title>
        <authorList>
            <person name="Liu C."/>
            <person name="Sun Q."/>
        </authorList>
    </citation>
    <scope>NUCLEOTIDE SEQUENCE [LARGE SCALE GENOMIC DNA]</scope>
    <source>
        <strain evidence="3 4">BX4</strain>
    </source>
</reference>
<accession>A0ABR7F3M6</accession>
<keyword evidence="4" id="KW-1185">Reference proteome</keyword>
<comment type="caution">
    <text evidence="3">The sequence shown here is derived from an EMBL/GenBank/DDBJ whole genome shotgun (WGS) entry which is preliminary data.</text>
</comment>
<dbReference type="Gene3D" id="3.90.550.10">
    <property type="entry name" value="Spore Coat Polysaccharide Biosynthesis Protein SpsA, Chain A"/>
    <property type="match status" value="1"/>
</dbReference>
<evidence type="ECO:0000259" key="2">
    <source>
        <dbReference type="Pfam" id="PF00535"/>
    </source>
</evidence>
<dbReference type="InterPro" id="IPR001173">
    <property type="entry name" value="Glyco_trans_2-like"/>
</dbReference>
<keyword evidence="1" id="KW-0812">Transmembrane</keyword>
<sequence length="312" mass="35435">MKTVEVVVPCYNEEAMLNMFYVESEKIYKTIDGYSFSYIFVNDGSRDKTYPILKDLAGKHDNVKFISFSRNFGKEAAMYAGLCNTTADYVIVMDADLQHPPALVPEMIKQIEAGYDCCAALRTSRKGESKIKSFFSGMFYKFSNRFTDVQLVQNAVDFRIMSRQMVDNIVKLSEVQRFSKGIFEWVGFETSWIPYENVERIAGETKWSFKSLFKYAITGITSFSITPLRFLTCFGLVISVVAFLLIVFTLIRKLAFGIDVSGYASLLIAVLFLGGIIELSLGILGEYIANIYLEAKDRPIYIIQDTNIKESK</sequence>
<dbReference type="Proteomes" id="UP000597877">
    <property type="component" value="Unassembled WGS sequence"/>
</dbReference>
<dbReference type="InterPro" id="IPR029044">
    <property type="entry name" value="Nucleotide-diphossugar_trans"/>
</dbReference>
<organism evidence="3 4">
    <name type="scientific">Eubacterium segne</name>
    <dbReference type="NCBI Taxonomy" id="2763045"/>
    <lineage>
        <taxon>Bacteria</taxon>
        <taxon>Bacillati</taxon>
        <taxon>Bacillota</taxon>
        <taxon>Clostridia</taxon>
        <taxon>Eubacteriales</taxon>
        <taxon>Eubacteriaceae</taxon>
        <taxon>Eubacterium</taxon>
    </lineage>
</organism>
<evidence type="ECO:0000313" key="3">
    <source>
        <dbReference type="EMBL" id="MBC5668181.1"/>
    </source>
</evidence>
<proteinExistence type="predicted"/>
<dbReference type="PANTHER" id="PTHR48090:SF8">
    <property type="entry name" value="GLYCOSYLTRANSFERASE CSBB-RELATED"/>
    <property type="match status" value="1"/>
</dbReference>
<dbReference type="RefSeq" id="WP_186840455.1">
    <property type="nucleotide sequence ID" value="NZ_JACOOZ010000006.1"/>
</dbReference>